<dbReference type="Pfam" id="PF03184">
    <property type="entry name" value="DDE_1"/>
    <property type="match status" value="1"/>
</dbReference>
<keyword evidence="6" id="KW-1185">Reference proteome</keyword>
<evidence type="ECO:0000256" key="3">
    <source>
        <dbReference type="SAM" id="MobiDB-lite"/>
    </source>
</evidence>
<proteinExistence type="predicted"/>
<comment type="subcellular location">
    <subcellularLocation>
        <location evidence="1">Nucleus</location>
    </subcellularLocation>
</comment>
<dbReference type="Pfam" id="PF03221">
    <property type="entry name" value="HTH_Tnp_Tc5"/>
    <property type="match status" value="1"/>
</dbReference>
<dbReference type="GeneID" id="100162439"/>
<feature type="domain" description="HTH CENPB-type" evidence="4">
    <location>
        <begin position="24"/>
        <end position="95"/>
    </location>
</feature>
<dbReference type="SUPFAM" id="SSF46689">
    <property type="entry name" value="Homeodomain-like"/>
    <property type="match status" value="1"/>
</dbReference>
<feature type="region of interest" description="Disordered" evidence="3">
    <location>
        <begin position="338"/>
        <end position="379"/>
    </location>
</feature>
<dbReference type="InterPro" id="IPR004875">
    <property type="entry name" value="DDE_SF_endonuclease_dom"/>
</dbReference>
<accession>A0A8R2H7X6</accession>
<evidence type="ECO:0000259" key="4">
    <source>
        <dbReference type="PROSITE" id="PS51253"/>
    </source>
</evidence>
<dbReference type="InterPro" id="IPR050863">
    <property type="entry name" value="CenT-Element_Derived"/>
</dbReference>
<dbReference type="RefSeq" id="XP_016662977.2">
    <property type="nucleotide sequence ID" value="XM_016807488.2"/>
</dbReference>
<organism evidence="5 6">
    <name type="scientific">Acyrthosiphon pisum</name>
    <name type="common">Pea aphid</name>
    <dbReference type="NCBI Taxonomy" id="7029"/>
    <lineage>
        <taxon>Eukaryota</taxon>
        <taxon>Metazoa</taxon>
        <taxon>Ecdysozoa</taxon>
        <taxon>Arthropoda</taxon>
        <taxon>Hexapoda</taxon>
        <taxon>Insecta</taxon>
        <taxon>Pterygota</taxon>
        <taxon>Neoptera</taxon>
        <taxon>Paraneoptera</taxon>
        <taxon>Hemiptera</taxon>
        <taxon>Sternorrhyncha</taxon>
        <taxon>Aphidomorpha</taxon>
        <taxon>Aphidoidea</taxon>
        <taxon>Aphididae</taxon>
        <taxon>Macrosiphini</taxon>
        <taxon>Acyrthosiphon</taxon>
    </lineage>
</organism>
<evidence type="ECO:0000256" key="1">
    <source>
        <dbReference type="ARBA" id="ARBA00004123"/>
    </source>
</evidence>
<dbReference type="PANTHER" id="PTHR19303:SF73">
    <property type="entry name" value="PROTEIN PDC2"/>
    <property type="match status" value="1"/>
</dbReference>
<dbReference type="Gene3D" id="3.30.420.10">
    <property type="entry name" value="Ribonuclease H-like superfamily/Ribonuclease H"/>
    <property type="match status" value="1"/>
</dbReference>
<dbReference type="AlphaFoldDB" id="A0A8R2H7X6"/>
<evidence type="ECO:0000256" key="2">
    <source>
        <dbReference type="ARBA" id="ARBA00023125"/>
    </source>
</evidence>
<name>A0A8R2H7X6_ACYPI</name>
<evidence type="ECO:0000313" key="5">
    <source>
        <dbReference type="EnsemblMetazoa" id="XP_016662977.2"/>
    </source>
</evidence>
<evidence type="ECO:0000313" key="6">
    <source>
        <dbReference type="Proteomes" id="UP000007819"/>
    </source>
</evidence>
<feature type="compositionally biased region" description="Acidic residues" evidence="3">
    <location>
        <begin position="338"/>
        <end position="348"/>
    </location>
</feature>
<dbReference type="PANTHER" id="PTHR19303">
    <property type="entry name" value="TRANSPOSON"/>
    <property type="match status" value="1"/>
</dbReference>
<reference evidence="6" key="1">
    <citation type="submission" date="2010-06" db="EMBL/GenBank/DDBJ databases">
        <authorList>
            <person name="Jiang H."/>
            <person name="Abraham K."/>
            <person name="Ali S."/>
            <person name="Alsbrooks S.L."/>
            <person name="Anim B.N."/>
            <person name="Anosike U.S."/>
            <person name="Attaway T."/>
            <person name="Bandaranaike D.P."/>
            <person name="Battles P.K."/>
            <person name="Bell S.N."/>
            <person name="Bell A.V."/>
            <person name="Beltran B."/>
            <person name="Bickham C."/>
            <person name="Bustamante Y."/>
            <person name="Caleb T."/>
            <person name="Canada A."/>
            <person name="Cardenas V."/>
            <person name="Carter K."/>
            <person name="Chacko J."/>
            <person name="Chandrabose M.N."/>
            <person name="Chavez D."/>
            <person name="Chavez A."/>
            <person name="Chen L."/>
            <person name="Chu H.-S."/>
            <person name="Claassen K.J."/>
            <person name="Cockrell R."/>
            <person name="Collins M."/>
            <person name="Cooper J.A."/>
            <person name="Cree A."/>
            <person name="Curry S.M."/>
            <person name="Da Y."/>
            <person name="Dao M.D."/>
            <person name="Das B."/>
            <person name="Davila M.-L."/>
            <person name="Davy-Carroll L."/>
            <person name="Denson S."/>
            <person name="Dinh H."/>
            <person name="Ebong V.E."/>
            <person name="Edwards J.R."/>
            <person name="Egan A."/>
            <person name="El-Daye J."/>
            <person name="Escobedo L."/>
            <person name="Fernandez S."/>
            <person name="Fernando P.R."/>
            <person name="Flagg N."/>
            <person name="Forbes L.D."/>
            <person name="Fowler R.G."/>
            <person name="Fu Q."/>
            <person name="Gabisi R.A."/>
            <person name="Ganer J."/>
            <person name="Garbino Pronczuk A."/>
            <person name="Garcia R.M."/>
            <person name="Garner T."/>
            <person name="Garrett T.E."/>
            <person name="Gonzalez D.A."/>
            <person name="Hamid H."/>
            <person name="Hawkins E.S."/>
            <person name="Hirani K."/>
            <person name="Hogues M.E."/>
            <person name="Hollins B."/>
            <person name="Hsiao C.-H."/>
            <person name="Jabil R."/>
            <person name="James M.L."/>
            <person name="Jhangiani S.N."/>
            <person name="Johnson B."/>
            <person name="Johnson Q."/>
            <person name="Joshi V."/>
            <person name="Kalu J.B."/>
            <person name="Kam C."/>
            <person name="Kashfia A."/>
            <person name="Keebler J."/>
            <person name="Kisamo H."/>
            <person name="Kovar C.L."/>
            <person name="Lago L.A."/>
            <person name="Lai C.-Y."/>
            <person name="Laidlaw J."/>
            <person name="Lara F."/>
            <person name="Le T.-K."/>
            <person name="Lee S.L."/>
            <person name="Legall F.H."/>
            <person name="Lemon S.J."/>
            <person name="Lewis L.R."/>
            <person name="Li B."/>
            <person name="Liu Y."/>
            <person name="Liu Y.-S."/>
            <person name="Lopez J."/>
            <person name="Lozado R.J."/>
            <person name="Lu J."/>
            <person name="Madu R.C."/>
            <person name="Maheshwari M."/>
            <person name="Maheshwari R."/>
            <person name="Malloy K."/>
            <person name="Martinez E."/>
            <person name="Mathew T."/>
            <person name="Mercado I.C."/>
            <person name="Mercado C."/>
            <person name="Meyer B."/>
            <person name="Montgomery K."/>
            <person name="Morgan M.B."/>
            <person name="Munidasa M."/>
            <person name="Nazareth L.V."/>
            <person name="Nelson J."/>
            <person name="Ng B.M."/>
            <person name="Nguyen N.B."/>
            <person name="Nguyen P.Q."/>
            <person name="Nguyen T."/>
            <person name="Obregon M."/>
            <person name="Okwuonu G.O."/>
            <person name="Onwere C.G."/>
            <person name="Orozco G."/>
            <person name="Parra A."/>
            <person name="Patel S."/>
            <person name="Patil S."/>
            <person name="Perez A."/>
            <person name="Perez Y."/>
            <person name="Pham C."/>
            <person name="Primus E.L."/>
            <person name="Pu L.-L."/>
            <person name="Puazo M."/>
            <person name="Qin X."/>
            <person name="Quiroz J.B."/>
            <person name="Reese J."/>
            <person name="Richards S."/>
            <person name="Rives C.M."/>
            <person name="Robberts R."/>
            <person name="Ruiz S.J."/>
            <person name="Ruiz M.J."/>
            <person name="Santibanez J."/>
            <person name="Schneider B.W."/>
            <person name="Sisson I."/>
            <person name="Smith M."/>
            <person name="Sodergren E."/>
            <person name="Song X.-Z."/>
            <person name="Song B.B."/>
            <person name="Summersgill H."/>
            <person name="Thelus R."/>
            <person name="Thornton R.D."/>
            <person name="Trejos Z.Y."/>
            <person name="Usmani K."/>
            <person name="Vattathil S."/>
            <person name="Villasana D."/>
            <person name="Walker D.L."/>
            <person name="Wang S."/>
            <person name="Wang K."/>
            <person name="White C.S."/>
            <person name="Williams A.C."/>
            <person name="Williamson J."/>
            <person name="Wilson K."/>
            <person name="Woghiren I.O."/>
            <person name="Woodworth J.R."/>
            <person name="Worley K.C."/>
            <person name="Wright R.A."/>
            <person name="Wu W."/>
            <person name="Young L."/>
            <person name="Zhang L."/>
            <person name="Zhang J."/>
            <person name="Zhu Y."/>
            <person name="Muzny D.M."/>
            <person name="Weinstock G."/>
            <person name="Gibbs R.A."/>
        </authorList>
    </citation>
    <scope>NUCLEOTIDE SEQUENCE [LARGE SCALE GENOMIC DNA]</scope>
    <source>
        <strain evidence="6">LSR1</strain>
    </source>
</reference>
<reference evidence="5" key="2">
    <citation type="submission" date="2022-06" db="UniProtKB">
        <authorList>
            <consortium name="EnsemblMetazoa"/>
        </authorList>
    </citation>
    <scope>IDENTIFICATION</scope>
</reference>
<dbReference type="Gene3D" id="1.10.10.60">
    <property type="entry name" value="Homeodomain-like"/>
    <property type="match status" value="1"/>
</dbReference>
<dbReference type="OrthoDB" id="6608953at2759"/>
<keyword evidence="2" id="KW-0238">DNA-binding</keyword>
<dbReference type="SMART" id="SM00674">
    <property type="entry name" value="CENPB"/>
    <property type="match status" value="1"/>
</dbReference>
<dbReference type="EnsemblMetazoa" id="XM_016807488.2">
    <property type="protein sequence ID" value="XP_016662977.2"/>
    <property type="gene ID" value="LOC100162439"/>
</dbReference>
<dbReference type="InterPro" id="IPR009057">
    <property type="entry name" value="Homeodomain-like_sf"/>
</dbReference>
<dbReference type="InterPro" id="IPR006600">
    <property type="entry name" value="HTH_CenpB_DNA-bd_dom"/>
</dbReference>
<dbReference type="GO" id="GO:0005634">
    <property type="term" value="C:nucleus"/>
    <property type="evidence" value="ECO:0007669"/>
    <property type="project" value="UniProtKB-SubCell"/>
</dbReference>
<dbReference type="KEGG" id="api:100162439"/>
<dbReference type="Proteomes" id="UP000007819">
    <property type="component" value="Chromosome X"/>
</dbReference>
<feature type="compositionally biased region" description="Acidic residues" evidence="3">
    <location>
        <begin position="356"/>
        <end position="367"/>
    </location>
</feature>
<dbReference type="GO" id="GO:0003677">
    <property type="term" value="F:DNA binding"/>
    <property type="evidence" value="ECO:0007669"/>
    <property type="project" value="UniProtKB-KW"/>
</dbReference>
<dbReference type="PROSITE" id="PS51253">
    <property type="entry name" value="HTH_CENPB"/>
    <property type="match status" value="1"/>
</dbReference>
<protein>
    <recommendedName>
        <fullName evidence="4">HTH CENPB-type domain-containing protein</fullName>
    </recommendedName>
</protein>
<sequence>MSILQSYDNLPKMGQREAAIKLHISQPIRSGKEEQVESALSLWFINVRKNDARINGPILRQKAEELAKKMGIENFIASEGWFHRWKKRENIVYKRTYGEQKDADFSTAENWIKTEWPKIISEYTPDNVFNADETGLYYRALPEHTYLFKNENAKGCKKSKEHITVLCCASMSGKKQKLLVIGKNKNPRCFKSVKCLPVDYYANTNAWMTSVIFNEWLIKWDKQLNNKIVLLIDNCPAHVVNVSLKHIRITLLPANTTSLIQPCDQGITKTLKSYYRKQMWTRIIDNIENTNDQQKLSANELAKQTNLLDALHLITMAWDQVTDKTIRNCFKHGGFAESIDEEEEEEYEETNKPGEIENEEIELESQTDTEKPPSSSEMREALRCYQSDYVISYVPYQSDYIKRRPVY</sequence>
<dbReference type="InterPro" id="IPR036397">
    <property type="entry name" value="RNaseH_sf"/>
</dbReference>